<dbReference type="GO" id="GO:0005506">
    <property type="term" value="F:iron ion binding"/>
    <property type="evidence" value="ECO:0007669"/>
    <property type="project" value="InterPro"/>
</dbReference>
<keyword evidence="2 4" id="KW-0479">Metal-binding</keyword>
<dbReference type="FunFam" id="1.10.630.10:FF:000130">
    <property type="entry name" value="Uncharacterized protein"/>
    <property type="match status" value="1"/>
</dbReference>
<evidence type="ECO:0000256" key="2">
    <source>
        <dbReference type="ARBA" id="ARBA00022723"/>
    </source>
</evidence>
<dbReference type="GO" id="GO:0016712">
    <property type="term" value="F:oxidoreductase activity, acting on paired donors, with incorporation or reduction of molecular oxygen, reduced flavin or flavoprotein as one donor, and incorporation of one atom of oxygen"/>
    <property type="evidence" value="ECO:0000318"/>
    <property type="project" value="GO_Central"/>
</dbReference>
<name>A0A7M7HEQ5_STRPU</name>
<dbReference type="RefSeq" id="XP_011662094.2">
    <property type="nucleotide sequence ID" value="XM_011663792.2"/>
</dbReference>
<dbReference type="Gene3D" id="1.10.630.10">
    <property type="entry name" value="Cytochrome P450"/>
    <property type="match status" value="1"/>
</dbReference>
<dbReference type="InterPro" id="IPR036396">
    <property type="entry name" value="Cyt_P450_sf"/>
</dbReference>
<dbReference type="InterPro" id="IPR017972">
    <property type="entry name" value="Cyt_P450_CS"/>
</dbReference>
<keyword evidence="3 4" id="KW-0408">Iron</keyword>
<evidence type="ECO:0000256" key="6">
    <source>
        <dbReference type="SAM" id="Phobius"/>
    </source>
</evidence>
<evidence type="ECO:0000256" key="5">
    <source>
        <dbReference type="RuleBase" id="RU000461"/>
    </source>
</evidence>
<evidence type="ECO:0000256" key="1">
    <source>
        <dbReference type="ARBA" id="ARBA00010617"/>
    </source>
</evidence>
<keyword evidence="5" id="KW-0560">Oxidoreductase</keyword>
<keyword evidence="4 5" id="KW-0349">Heme</keyword>
<keyword evidence="6" id="KW-0472">Membrane</keyword>
<sequence>MAQVMSTDFLTHNLSTLLTTGLTIILVVLFSLRRKNDSSKKLTHPPGPSGIPVLGNLLTVAFSKLPQHELINGWSKKYGDVFWFKIFGTGVVIINDKEVMQKTFQNTDVCDRAPFFASDYVLGRENNGIAFANGGSWKEQRKFFVSIFRKVDIGVSRLEDIVGGQVKNIVTQVKNLKGEKFDPAIMVNMSIANIITRIITGVTYDWEDKAFQDIVAYSGKLFDISGPAGLFSLNPVFARLPLPVNFEIRRLCRTIMDFIQVSIDEHRKNFDPNAPVKDFIGSYLKEMASADANNLKSFDDTNMIVSCFDALLGGWETVASTLRWTIYLLSKHPEAQGRMRQEIHDLVGDERFPTIADRQYLPLVEATIAECMRFIPAVPIHLPHVTSQDCNIGGFDVPKGSAVAANLLHFAKSPMFWEDPEVFRPERFLDDAGNFMRGLEPVPFGYGKRQCPGELLARMEMFIFTTFLVQNFELKLPAGIKDDLQGVLGLTWRPNHYFIEGHSTNANEE</sequence>
<dbReference type="PROSITE" id="PS00086">
    <property type="entry name" value="CYTOCHROME_P450"/>
    <property type="match status" value="1"/>
</dbReference>
<evidence type="ECO:0000313" key="7">
    <source>
        <dbReference type="EnsemblMetazoa" id="XP_011662094"/>
    </source>
</evidence>
<dbReference type="PRINTS" id="PR00385">
    <property type="entry name" value="P450"/>
</dbReference>
<dbReference type="SUPFAM" id="SSF48264">
    <property type="entry name" value="Cytochrome P450"/>
    <property type="match status" value="1"/>
</dbReference>
<dbReference type="OrthoDB" id="1055148at2759"/>
<evidence type="ECO:0008006" key="9">
    <source>
        <dbReference type="Google" id="ProtNLM"/>
    </source>
</evidence>
<reference evidence="8" key="1">
    <citation type="submission" date="2015-02" db="EMBL/GenBank/DDBJ databases">
        <title>Genome sequencing for Strongylocentrotus purpuratus.</title>
        <authorList>
            <person name="Murali S."/>
            <person name="Liu Y."/>
            <person name="Vee V."/>
            <person name="English A."/>
            <person name="Wang M."/>
            <person name="Skinner E."/>
            <person name="Han Y."/>
            <person name="Muzny D.M."/>
            <person name="Worley K.C."/>
            <person name="Gibbs R.A."/>
        </authorList>
    </citation>
    <scope>NUCLEOTIDE SEQUENCE</scope>
</reference>
<dbReference type="PRINTS" id="PR00463">
    <property type="entry name" value="EP450I"/>
</dbReference>
<organism evidence="7 8">
    <name type="scientific">Strongylocentrotus purpuratus</name>
    <name type="common">Purple sea urchin</name>
    <dbReference type="NCBI Taxonomy" id="7668"/>
    <lineage>
        <taxon>Eukaryota</taxon>
        <taxon>Metazoa</taxon>
        <taxon>Echinodermata</taxon>
        <taxon>Eleutherozoa</taxon>
        <taxon>Echinozoa</taxon>
        <taxon>Echinoidea</taxon>
        <taxon>Euechinoidea</taxon>
        <taxon>Echinacea</taxon>
        <taxon>Camarodonta</taxon>
        <taxon>Echinidea</taxon>
        <taxon>Strongylocentrotidae</taxon>
        <taxon>Strongylocentrotus</taxon>
    </lineage>
</organism>
<dbReference type="KEGG" id="spu:581777"/>
<comment type="cofactor">
    <cofactor evidence="4">
        <name>heme</name>
        <dbReference type="ChEBI" id="CHEBI:30413"/>
    </cofactor>
</comment>
<dbReference type="InterPro" id="IPR002401">
    <property type="entry name" value="Cyt_P450_E_grp-I"/>
</dbReference>
<dbReference type="GO" id="GO:0005737">
    <property type="term" value="C:cytoplasm"/>
    <property type="evidence" value="ECO:0000318"/>
    <property type="project" value="GO_Central"/>
</dbReference>
<dbReference type="GO" id="GO:0008395">
    <property type="term" value="F:steroid hydroxylase activity"/>
    <property type="evidence" value="ECO:0000318"/>
    <property type="project" value="GO_Central"/>
</dbReference>
<dbReference type="GO" id="GO:0020037">
    <property type="term" value="F:heme binding"/>
    <property type="evidence" value="ECO:0000318"/>
    <property type="project" value="GO_Central"/>
</dbReference>
<dbReference type="PANTHER" id="PTHR24300:SF397">
    <property type="entry name" value="CYTOCHROME P450 2U1"/>
    <property type="match status" value="1"/>
</dbReference>
<dbReference type="Proteomes" id="UP000007110">
    <property type="component" value="Unassembled WGS sequence"/>
</dbReference>
<dbReference type="Pfam" id="PF00067">
    <property type="entry name" value="p450"/>
    <property type="match status" value="1"/>
</dbReference>
<keyword evidence="8" id="KW-1185">Reference proteome</keyword>
<dbReference type="GO" id="GO:0006805">
    <property type="term" value="P:xenobiotic metabolic process"/>
    <property type="evidence" value="ECO:0000318"/>
    <property type="project" value="GO_Central"/>
</dbReference>
<accession>A0A7M7HEQ5</accession>
<dbReference type="InParanoid" id="A0A7M7HEQ5"/>
<dbReference type="AlphaFoldDB" id="A0A7M7HEQ5"/>
<proteinExistence type="inferred from homology"/>
<evidence type="ECO:0000256" key="4">
    <source>
        <dbReference type="PIRSR" id="PIRSR602401-1"/>
    </source>
</evidence>
<keyword evidence="5" id="KW-0503">Monooxygenase</keyword>
<dbReference type="GO" id="GO:0006082">
    <property type="term" value="P:organic acid metabolic process"/>
    <property type="evidence" value="ECO:0000318"/>
    <property type="project" value="GO_Central"/>
</dbReference>
<dbReference type="InterPro" id="IPR001128">
    <property type="entry name" value="Cyt_P450"/>
</dbReference>
<comment type="similarity">
    <text evidence="1 5">Belongs to the cytochrome P450 family.</text>
</comment>
<dbReference type="InterPro" id="IPR050182">
    <property type="entry name" value="Cytochrome_P450_fam2"/>
</dbReference>
<feature type="transmembrane region" description="Helical" evidence="6">
    <location>
        <begin position="12"/>
        <end position="32"/>
    </location>
</feature>
<reference evidence="7" key="2">
    <citation type="submission" date="2021-01" db="UniProtKB">
        <authorList>
            <consortium name="EnsemblMetazoa"/>
        </authorList>
    </citation>
    <scope>IDENTIFICATION</scope>
</reference>
<keyword evidence="6" id="KW-0812">Transmembrane</keyword>
<dbReference type="OMA" id="WSNSEEF"/>
<evidence type="ECO:0000313" key="8">
    <source>
        <dbReference type="Proteomes" id="UP000007110"/>
    </source>
</evidence>
<protein>
    <recommendedName>
        <fullName evidence="9">Cytochrome P450</fullName>
    </recommendedName>
</protein>
<dbReference type="EnsemblMetazoa" id="XM_011663792">
    <property type="protein sequence ID" value="XP_011662094"/>
    <property type="gene ID" value="LOC581777"/>
</dbReference>
<evidence type="ECO:0000256" key="3">
    <source>
        <dbReference type="ARBA" id="ARBA00023004"/>
    </source>
</evidence>
<keyword evidence="6" id="KW-1133">Transmembrane helix</keyword>
<feature type="binding site" description="axial binding residue" evidence="4">
    <location>
        <position position="451"/>
    </location>
    <ligand>
        <name>heme</name>
        <dbReference type="ChEBI" id="CHEBI:30413"/>
    </ligand>
    <ligandPart>
        <name>Fe</name>
        <dbReference type="ChEBI" id="CHEBI:18248"/>
    </ligandPart>
</feature>
<dbReference type="GO" id="GO:0008202">
    <property type="term" value="P:steroid metabolic process"/>
    <property type="evidence" value="ECO:0000318"/>
    <property type="project" value="GO_Central"/>
</dbReference>
<dbReference type="PANTHER" id="PTHR24300">
    <property type="entry name" value="CYTOCHROME P450 508A4-RELATED"/>
    <property type="match status" value="1"/>
</dbReference>
<dbReference type="GeneID" id="581777"/>